<dbReference type="PANTHER" id="PTHR18964">
    <property type="entry name" value="ROK (REPRESSOR, ORF, KINASE) FAMILY"/>
    <property type="match status" value="1"/>
</dbReference>
<keyword evidence="3" id="KW-1185">Reference proteome</keyword>
<evidence type="ECO:0000256" key="1">
    <source>
        <dbReference type="ARBA" id="ARBA00006479"/>
    </source>
</evidence>
<dbReference type="InterPro" id="IPR049874">
    <property type="entry name" value="ROK_cs"/>
</dbReference>
<dbReference type="PANTHER" id="PTHR18964:SF149">
    <property type="entry name" value="BIFUNCTIONAL UDP-N-ACETYLGLUCOSAMINE 2-EPIMERASE_N-ACETYLMANNOSAMINE KINASE"/>
    <property type="match status" value="1"/>
</dbReference>
<dbReference type="Pfam" id="PF00480">
    <property type="entry name" value="ROK"/>
    <property type="match status" value="1"/>
</dbReference>
<accession>A0A5D3FWX1</accession>
<dbReference type="AlphaFoldDB" id="A0A5D3FWX1"/>
<name>A0A5D3FWX1_9BACE</name>
<dbReference type="PROSITE" id="PS01125">
    <property type="entry name" value="ROK"/>
    <property type="match status" value="1"/>
</dbReference>
<evidence type="ECO:0000313" key="2">
    <source>
        <dbReference type="EMBL" id="TYK34509.1"/>
    </source>
</evidence>
<sequence length="321" mass="33696">MKKRYAIGIDLGGTSIKYALIDNKGTVLFQNKLASKAEVSAEAVIGQLVKAVKEAKEFAAGQGYTVEGVGIGTPGIVDASNRIVLGGSDNIEGWVNVPLADRIEAETELPAVLENDANAMGLGETMYGAGRGATYIVFLTVGTGIGGAVVIDGKLFNGFANRGTELGHIPLIHNGEPCTCGSVGCLEQYASASALIRRFKKRIAAANITCPAEEINGELIVRLYRQGDPTAIESLEEHFDFLGRGIAGLINIFSPQKVVIGGGLSEAGDFYIRKVSEKAHRYAMPDCDINTEITAASLGNRAGSIGAASLALMRFSESNAL</sequence>
<dbReference type="InterPro" id="IPR043129">
    <property type="entry name" value="ATPase_NBD"/>
</dbReference>
<evidence type="ECO:0000313" key="3">
    <source>
        <dbReference type="Proteomes" id="UP000324383"/>
    </source>
</evidence>
<comment type="caution">
    <text evidence="2">The sequence shown here is derived from an EMBL/GenBank/DDBJ whole genome shotgun (WGS) entry which is preliminary data.</text>
</comment>
<protein>
    <submittedName>
        <fullName evidence="2">ROK family protein</fullName>
    </submittedName>
</protein>
<dbReference type="SUPFAM" id="SSF53067">
    <property type="entry name" value="Actin-like ATPase domain"/>
    <property type="match status" value="1"/>
</dbReference>
<organism evidence="2 3">
    <name type="scientific">Bacteroides pyogenes</name>
    <dbReference type="NCBI Taxonomy" id="310300"/>
    <lineage>
        <taxon>Bacteria</taxon>
        <taxon>Pseudomonadati</taxon>
        <taxon>Bacteroidota</taxon>
        <taxon>Bacteroidia</taxon>
        <taxon>Bacteroidales</taxon>
        <taxon>Bacteroidaceae</taxon>
        <taxon>Bacteroides</taxon>
    </lineage>
</organism>
<dbReference type="Gene3D" id="3.30.420.40">
    <property type="match status" value="2"/>
</dbReference>
<dbReference type="InterPro" id="IPR000600">
    <property type="entry name" value="ROK"/>
</dbReference>
<reference evidence="2 3" key="1">
    <citation type="submission" date="2019-07" db="EMBL/GenBank/DDBJ databases">
        <title>Draft Genome Sequences of Bacteroides pyogenes Strains Isolated from the Uterus Holstein Dairy Cows with Metritis.</title>
        <authorList>
            <person name="Cunha F."/>
            <person name="Galvao K.N."/>
            <person name="Jeon S.J."/>
            <person name="Jeong K.C."/>
        </authorList>
    </citation>
    <scope>NUCLEOTIDE SEQUENCE [LARGE SCALE GENOMIC DNA]</scope>
    <source>
        <strain evidence="2 3">KG-31</strain>
    </source>
</reference>
<gene>
    <name evidence="2" type="ORF">FNJ60_04425</name>
</gene>
<dbReference type="Proteomes" id="UP000324383">
    <property type="component" value="Unassembled WGS sequence"/>
</dbReference>
<dbReference type="RefSeq" id="WP_148726929.1">
    <property type="nucleotide sequence ID" value="NZ_CAMBON010000002.1"/>
</dbReference>
<proteinExistence type="inferred from homology"/>
<comment type="similarity">
    <text evidence="1">Belongs to the ROK (NagC/XylR) family.</text>
</comment>
<dbReference type="CDD" id="cd24068">
    <property type="entry name" value="ASKHA_NBD_ROK_FnNanK-like"/>
    <property type="match status" value="1"/>
</dbReference>
<dbReference type="EMBL" id="VKLW01000007">
    <property type="protein sequence ID" value="TYK34509.1"/>
    <property type="molecule type" value="Genomic_DNA"/>
</dbReference>